<sequence length="208" mass="23305">MISNINNKTIVNRMYSSNINIYKKNDNRLSFSDQLKNLTYINSKLQNKTNSIQANQELEKLKNEMHEKYDKLDGENSFTSTTVMEKVIDLDIANSKDKYLKADGEADINKVADALGISLSNCSIKEINSITTQLHNEGFLSDKTAGKLSLGLLIQGAILSAKARETGESVADMKFDLMGFLLSSKDFYEKNGDSKTSDTMDYLINFLN</sequence>
<keyword evidence="1" id="KW-0175">Coiled coil</keyword>
<evidence type="ECO:0000313" key="3">
    <source>
        <dbReference type="Proteomes" id="UP000190973"/>
    </source>
</evidence>
<name>A0A1S8S3Q1_CLOBE</name>
<comment type="caution">
    <text evidence="2">The sequence shown here is derived from an EMBL/GenBank/DDBJ whole genome shotgun (WGS) entry which is preliminary data.</text>
</comment>
<proteinExistence type="predicted"/>
<dbReference type="EMBL" id="LZZI01000062">
    <property type="protein sequence ID" value="OOM59925.1"/>
    <property type="molecule type" value="Genomic_DNA"/>
</dbReference>
<gene>
    <name evidence="2" type="ORF">CLBCK_31950</name>
</gene>
<evidence type="ECO:0000256" key="1">
    <source>
        <dbReference type="SAM" id="Coils"/>
    </source>
</evidence>
<dbReference type="Proteomes" id="UP000190973">
    <property type="component" value="Unassembled WGS sequence"/>
</dbReference>
<dbReference type="RefSeq" id="WP_077839625.1">
    <property type="nucleotide sequence ID" value="NZ_JABTAE010000001.1"/>
</dbReference>
<accession>A0A1S8S3Q1</accession>
<protein>
    <submittedName>
        <fullName evidence="2">Uncharacterized protein</fullName>
    </submittedName>
</protein>
<dbReference type="AlphaFoldDB" id="A0A1S8S3Q1"/>
<reference evidence="2 3" key="1">
    <citation type="submission" date="2016-05" db="EMBL/GenBank/DDBJ databases">
        <title>Microbial solvent formation.</title>
        <authorList>
            <person name="Poehlein A."/>
            <person name="Montoya Solano J.D."/>
            <person name="Flitsch S."/>
            <person name="Krabben P."/>
            <person name="Duerre P."/>
            <person name="Daniel R."/>
        </authorList>
    </citation>
    <scope>NUCLEOTIDE SEQUENCE [LARGE SCALE GENOMIC DNA]</scope>
    <source>
        <strain evidence="2 3">DSM 53</strain>
    </source>
</reference>
<organism evidence="2 3">
    <name type="scientific">Clostridium beijerinckii</name>
    <name type="common">Clostridium MP</name>
    <dbReference type="NCBI Taxonomy" id="1520"/>
    <lineage>
        <taxon>Bacteria</taxon>
        <taxon>Bacillati</taxon>
        <taxon>Bacillota</taxon>
        <taxon>Clostridia</taxon>
        <taxon>Eubacteriales</taxon>
        <taxon>Clostridiaceae</taxon>
        <taxon>Clostridium</taxon>
    </lineage>
</organism>
<feature type="coiled-coil region" evidence="1">
    <location>
        <begin position="44"/>
        <end position="75"/>
    </location>
</feature>
<evidence type="ECO:0000313" key="2">
    <source>
        <dbReference type="EMBL" id="OOM59925.1"/>
    </source>
</evidence>